<comment type="similarity">
    <text evidence="1">Belongs to the cytidine and deoxycytidylate deaminase family.</text>
</comment>
<name>A0A368VPK3_9ACTN</name>
<dbReference type="GO" id="GO:0047974">
    <property type="term" value="F:guanosine deaminase activity"/>
    <property type="evidence" value="ECO:0007669"/>
    <property type="project" value="TreeGrafter"/>
</dbReference>
<keyword evidence="2" id="KW-0479">Metal-binding</keyword>
<dbReference type="Proteomes" id="UP000253495">
    <property type="component" value="Unassembled WGS sequence"/>
</dbReference>
<evidence type="ECO:0000256" key="3">
    <source>
        <dbReference type="ARBA" id="ARBA00022801"/>
    </source>
</evidence>
<dbReference type="FunFam" id="3.40.140.10:FF:000011">
    <property type="entry name" value="tRNA-specific adenosine deaminase"/>
    <property type="match status" value="1"/>
</dbReference>
<evidence type="ECO:0000259" key="5">
    <source>
        <dbReference type="PROSITE" id="PS51747"/>
    </source>
</evidence>
<evidence type="ECO:0000256" key="2">
    <source>
        <dbReference type="ARBA" id="ARBA00022723"/>
    </source>
</evidence>
<dbReference type="GO" id="GO:0046872">
    <property type="term" value="F:metal ion binding"/>
    <property type="evidence" value="ECO:0007669"/>
    <property type="project" value="UniProtKB-KW"/>
</dbReference>
<dbReference type="PROSITE" id="PS51747">
    <property type="entry name" value="CYT_DCMP_DEAMINASES_2"/>
    <property type="match status" value="1"/>
</dbReference>
<feature type="domain" description="CMP/dCMP-type deaminase" evidence="5">
    <location>
        <begin position="11"/>
        <end position="134"/>
    </location>
</feature>
<evidence type="ECO:0000313" key="6">
    <source>
        <dbReference type="EMBL" id="RCW42925.1"/>
    </source>
</evidence>
<dbReference type="PANTHER" id="PTHR11079">
    <property type="entry name" value="CYTOSINE DEAMINASE FAMILY MEMBER"/>
    <property type="match status" value="1"/>
</dbReference>
<protein>
    <submittedName>
        <fullName evidence="6">Guanine deaminase</fullName>
    </submittedName>
</protein>
<accession>A0A368VPK3</accession>
<dbReference type="EMBL" id="QPJC01000008">
    <property type="protein sequence ID" value="RCW42925.1"/>
    <property type="molecule type" value="Genomic_DNA"/>
</dbReference>
<evidence type="ECO:0000313" key="7">
    <source>
        <dbReference type="Proteomes" id="UP000253495"/>
    </source>
</evidence>
<dbReference type="AlphaFoldDB" id="A0A368VPK3"/>
<proteinExistence type="inferred from homology"/>
<dbReference type="PANTHER" id="PTHR11079:SF161">
    <property type="entry name" value="CMP_DCMP-TYPE DEAMINASE DOMAIN-CONTAINING PROTEIN"/>
    <property type="match status" value="1"/>
</dbReference>
<dbReference type="GO" id="GO:0006152">
    <property type="term" value="P:purine nucleoside catabolic process"/>
    <property type="evidence" value="ECO:0007669"/>
    <property type="project" value="TreeGrafter"/>
</dbReference>
<keyword evidence="3" id="KW-0378">Hydrolase</keyword>
<organism evidence="6 7">
    <name type="scientific">Halopolyspora algeriensis</name>
    <dbReference type="NCBI Taxonomy" id="1500506"/>
    <lineage>
        <taxon>Bacteria</taxon>
        <taxon>Bacillati</taxon>
        <taxon>Actinomycetota</taxon>
        <taxon>Actinomycetes</taxon>
        <taxon>Actinomycetes incertae sedis</taxon>
        <taxon>Halopolyspora</taxon>
    </lineage>
</organism>
<dbReference type="CDD" id="cd01285">
    <property type="entry name" value="nucleoside_deaminase"/>
    <property type="match status" value="1"/>
</dbReference>
<keyword evidence="7" id="KW-1185">Reference proteome</keyword>
<gene>
    <name evidence="6" type="ORF">DFQ14_108186</name>
</gene>
<dbReference type="SUPFAM" id="SSF53927">
    <property type="entry name" value="Cytidine deaminase-like"/>
    <property type="match status" value="1"/>
</dbReference>
<evidence type="ECO:0000256" key="4">
    <source>
        <dbReference type="ARBA" id="ARBA00022833"/>
    </source>
</evidence>
<comment type="caution">
    <text evidence="6">The sequence shown here is derived from an EMBL/GenBank/DDBJ whole genome shotgun (WGS) entry which is preliminary data.</text>
</comment>
<evidence type="ECO:0000256" key="1">
    <source>
        <dbReference type="ARBA" id="ARBA00006576"/>
    </source>
</evidence>
<dbReference type="InterPro" id="IPR016193">
    <property type="entry name" value="Cytidine_deaminase-like"/>
</dbReference>
<reference evidence="6 7" key="1">
    <citation type="submission" date="2018-07" db="EMBL/GenBank/DDBJ databases">
        <title>Genomic Encyclopedia of Type Strains, Phase III (KMG-III): the genomes of soil and plant-associated and newly described type strains.</title>
        <authorList>
            <person name="Whitman W."/>
        </authorList>
    </citation>
    <scope>NUCLEOTIDE SEQUENCE [LARGE SCALE GENOMIC DNA]</scope>
    <source>
        <strain evidence="6 7">CECT 8575</strain>
    </source>
</reference>
<sequence length="165" mass="17866">MSMETRSAPDHRQSRWMSEAIRLATDSVATGGGPFGALIVSGGEVVATGTNLVTSNLDPTAHAEVTAIRNACRALNTFKLDGCILVSSCEPCPMCLASALWSRLDSIVYAADRDDAAVAGFDDRAFYELFTDPDSVWPTTVHHLPAEDRTAPFDAWQVKADRIEY</sequence>
<keyword evidence="4" id="KW-0862">Zinc</keyword>
<dbReference type="Pfam" id="PF00383">
    <property type="entry name" value="dCMP_cyt_deam_1"/>
    <property type="match status" value="1"/>
</dbReference>
<dbReference type="Gene3D" id="3.40.140.10">
    <property type="entry name" value="Cytidine Deaminase, domain 2"/>
    <property type="match status" value="1"/>
</dbReference>
<dbReference type="InterPro" id="IPR002125">
    <property type="entry name" value="CMP_dCMP_dom"/>
</dbReference>